<dbReference type="AlphaFoldDB" id="A0A024HQD2"/>
<dbReference type="Pfam" id="PF20029">
    <property type="entry name" value="DUF6436"/>
    <property type="match status" value="1"/>
</dbReference>
<dbReference type="eggNOG" id="COG0526">
    <property type="taxonomic scope" value="Bacteria"/>
</dbReference>
<keyword evidence="3" id="KW-1185">Reference proteome</keyword>
<evidence type="ECO:0000259" key="1">
    <source>
        <dbReference type="Pfam" id="PF20029"/>
    </source>
</evidence>
<organism evidence="2 3">
    <name type="scientific">Pseudomonas knackmussii (strain DSM 6978 / CCUG 54928 / LMG 23759 / B13)</name>
    <dbReference type="NCBI Taxonomy" id="1301098"/>
    <lineage>
        <taxon>Bacteria</taxon>
        <taxon>Pseudomonadati</taxon>
        <taxon>Pseudomonadota</taxon>
        <taxon>Gammaproteobacteria</taxon>
        <taxon>Pseudomonadales</taxon>
        <taxon>Pseudomonadaceae</taxon>
        <taxon>Pseudomonas</taxon>
    </lineage>
</organism>
<sequence length="193" mass="20886">MPARHRPLLLSVLAILLSAAALFGAYTWFQQHYLHPFDDQPTLFSGTGLKLPAAMAGPGNIRLVHFWDPACPCNVGNQQHLGELLARYSTRGVAFFAVQKPGSHGRMPESLAGMRPLPSLDGMQDLPASPAVAIWDRDGRLAYFGPYSEGAVCSSANSFIEPVLDALLAGRRVEATHNLAQGCFCRWRDGGQG</sequence>
<dbReference type="RefSeq" id="WP_043256333.1">
    <property type="nucleotide sequence ID" value="NZ_HG322950.1"/>
</dbReference>
<dbReference type="Gene3D" id="3.40.30.10">
    <property type="entry name" value="Glutaredoxin"/>
    <property type="match status" value="1"/>
</dbReference>
<dbReference type="EMBL" id="HG322950">
    <property type="protein sequence ID" value="CDF86894.1"/>
    <property type="molecule type" value="Genomic_DNA"/>
</dbReference>
<dbReference type="PATRIC" id="fig|1301098.3.peg.5565"/>
<protein>
    <recommendedName>
        <fullName evidence="1">DUF6436 domain-containing protein</fullName>
    </recommendedName>
</protein>
<dbReference type="STRING" id="1301098.PKB_5584"/>
<reference evidence="2 3" key="1">
    <citation type="submission" date="2013-03" db="EMBL/GenBank/DDBJ databases">
        <authorList>
            <person name="Linke B."/>
        </authorList>
    </citation>
    <scope>NUCLEOTIDE SEQUENCE [LARGE SCALE GENOMIC DNA]</scope>
    <source>
        <strain evidence="2 3">B13</strain>
    </source>
</reference>
<dbReference type="Proteomes" id="UP000025241">
    <property type="component" value="Chromosome I"/>
</dbReference>
<gene>
    <name evidence="2" type="ORF">PKB_5584</name>
</gene>
<dbReference type="SUPFAM" id="SSF52833">
    <property type="entry name" value="Thioredoxin-like"/>
    <property type="match status" value="1"/>
</dbReference>
<evidence type="ECO:0000313" key="3">
    <source>
        <dbReference type="Proteomes" id="UP000025241"/>
    </source>
</evidence>
<evidence type="ECO:0000313" key="2">
    <source>
        <dbReference type="EMBL" id="CDF86894.1"/>
    </source>
</evidence>
<dbReference type="InterPro" id="IPR036249">
    <property type="entry name" value="Thioredoxin-like_sf"/>
</dbReference>
<dbReference type="OrthoDB" id="8897581at2"/>
<dbReference type="HOGENOM" id="CLU_1407715_0_0_6"/>
<feature type="domain" description="DUF6436" evidence="1">
    <location>
        <begin position="42"/>
        <end position="187"/>
    </location>
</feature>
<accession>A0A024HQD2</accession>
<proteinExistence type="predicted"/>
<name>A0A024HQD2_PSEKB</name>
<dbReference type="InterPro" id="IPR045494">
    <property type="entry name" value="DUF6436"/>
</dbReference>
<dbReference type="KEGG" id="pkc:PKB_5584"/>
<reference evidence="2 3" key="2">
    <citation type="submission" date="2014-05" db="EMBL/GenBank/DDBJ databases">
        <title>Genome sequence of the 3-chlorobenzoate degrading bacterium Pseudomonas knackmussii B13 shows multiple evidence for horizontal gene transfer.</title>
        <authorList>
            <person name="Miyazaki R."/>
            <person name="Bertelli C."/>
            <person name="Falquet L."/>
            <person name="Robinson-Rechavi M."/>
            <person name="Gharib W."/>
            <person name="Roy S."/>
            <person name="Van der Meer J.R."/>
        </authorList>
    </citation>
    <scope>NUCLEOTIDE SEQUENCE [LARGE SCALE GENOMIC DNA]</scope>
    <source>
        <strain evidence="2 3">B13</strain>
    </source>
</reference>